<dbReference type="RefSeq" id="WP_210313753.1">
    <property type="nucleotide sequence ID" value="NZ_JACHIH010000052.1"/>
</dbReference>
<protein>
    <submittedName>
        <fullName evidence="1">Uncharacterized protein</fullName>
    </submittedName>
</protein>
<gene>
    <name evidence="1" type="ORF">HNR60_004700</name>
</gene>
<keyword evidence="2" id="KW-1185">Reference proteome</keyword>
<evidence type="ECO:0000313" key="2">
    <source>
        <dbReference type="Proteomes" id="UP000542353"/>
    </source>
</evidence>
<organism evidence="1 2">
    <name type="scientific">Rhodopseudomonas rhenobacensis</name>
    <dbReference type="NCBI Taxonomy" id="87461"/>
    <lineage>
        <taxon>Bacteria</taxon>
        <taxon>Pseudomonadati</taxon>
        <taxon>Pseudomonadota</taxon>
        <taxon>Alphaproteobacteria</taxon>
        <taxon>Hyphomicrobiales</taxon>
        <taxon>Nitrobacteraceae</taxon>
        <taxon>Rhodopseudomonas</taxon>
    </lineage>
</organism>
<accession>A0A7W7Z8D3</accession>
<reference evidence="1 2" key="1">
    <citation type="submission" date="2020-08" db="EMBL/GenBank/DDBJ databases">
        <title>Genomic Encyclopedia of Type Strains, Phase IV (KMG-IV): sequencing the most valuable type-strain genomes for metagenomic binning, comparative biology and taxonomic classification.</title>
        <authorList>
            <person name="Goeker M."/>
        </authorList>
    </citation>
    <scope>NUCLEOTIDE SEQUENCE [LARGE SCALE GENOMIC DNA]</scope>
    <source>
        <strain evidence="1 2">DSM 12706</strain>
    </source>
</reference>
<evidence type="ECO:0000313" key="1">
    <source>
        <dbReference type="EMBL" id="MBB5049915.1"/>
    </source>
</evidence>
<dbReference type="EMBL" id="JACHIH010000052">
    <property type="protein sequence ID" value="MBB5049915.1"/>
    <property type="molecule type" value="Genomic_DNA"/>
</dbReference>
<dbReference type="Proteomes" id="UP000542353">
    <property type="component" value="Unassembled WGS sequence"/>
</dbReference>
<proteinExistence type="predicted"/>
<name>A0A7W7Z8D3_9BRAD</name>
<comment type="caution">
    <text evidence="1">The sequence shown here is derived from an EMBL/GenBank/DDBJ whole genome shotgun (WGS) entry which is preliminary data.</text>
</comment>
<dbReference type="AlphaFoldDB" id="A0A7W7Z8D3"/>
<sequence length="57" mass="5552">MAFDFDASAIRLPAGGGLVGASSAAVSDVRTGAGILLRDDDGLLVGDPAAVPGNPTR</sequence>